<feature type="non-terminal residue" evidence="2">
    <location>
        <position position="90"/>
    </location>
</feature>
<feature type="compositionally biased region" description="Basic and acidic residues" evidence="1">
    <location>
        <begin position="10"/>
        <end position="28"/>
    </location>
</feature>
<feature type="non-terminal residue" evidence="2">
    <location>
        <position position="1"/>
    </location>
</feature>
<dbReference type="AlphaFoldDB" id="A0A6J4JB46"/>
<proteinExistence type="predicted"/>
<sequence>DSPPAARRRGGGDRLARRAAGEPGDRARGRAGIRPGTGARLLLPGGDRVVLATAPRHGRARAIARAGRGRAARPAGMAVVGAARGPSEPL</sequence>
<accession>A0A6J4JB46</accession>
<gene>
    <name evidence="2" type="ORF">AVDCRST_MAG57-3375</name>
</gene>
<evidence type="ECO:0000313" key="2">
    <source>
        <dbReference type="EMBL" id="CAA9274211.1"/>
    </source>
</evidence>
<organism evidence="2">
    <name type="scientific">uncultured Blastococcus sp</name>
    <dbReference type="NCBI Taxonomy" id="217144"/>
    <lineage>
        <taxon>Bacteria</taxon>
        <taxon>Bacillati</taxon>
        <taxon>Actinomycetota</taxon>
        <taxon>Actinomycetes</taxon>
        <taxon>Geodermatophilales</taxon>
        <taxon>Geodermatophilaceae</taxon>
        <taxon>Blastococcus</taxon>
        <taxon>environmental samples</taxon>
    </lineage>
</organism>
<dbReference type="EMBL" id="CADCTI010000275">
    <property type="protein sequence ID" value="CAA9274211.1"/>
    <property type="molecule type" value="Genomic_DNA"/>
</dbReference>
<name>A0A6J4JB46_9ACTN</name>
<evidence type="ECO:0000256" key="1">
    <source>
        <dbReference type="SAM" id="MobiDB-lite"/>
    </source>
</evidence>
<feature type="region of interest" description="Disordered" evidence="1">
    <location>
        <begin position="1"/>
        <end position="40"/>
    </location>
</feature>
<reference evidence="2" key="1">
    <citation type="submission" date="2020-02" db="EMBL/GenBank/DDBJ databases">
        <authorList>
            <person name="Meier V. D."/>
        </authorList>
    </citation>
    <scope>NUCLEOTIDE SEQUENCE</scope>
    <source>
        <strain evidence="2">AVDCRST_MAG57</strain>
    </source>
</reference>
<protein>
    <submittedName>
        <fullName evidence="2">Uncharacterized protein</fullName>
    </submittedName>
</protein>